<dbReference type="EMBL" id="BAAAMJ010000004">
    <property type="protein sequence ID" value="GAA1897399.1"/>
    <property type="molecule type" value="Genomic_DNA"/>
</dbReference>
<dbReference type="InterPro" id="IPR011330">
    <property type="entry name" value="Glyco_hydro/deAcase_b/a-brl"/>
</dbReference>
<protein>
    <submittedName>
        <fullName evidence="5">Polysaccharide deacetylase family protein</fullName>
    </submittedName>
</protein>
<dbReference type="SUPFAM" id="SSF88713">
    <property type="entry name" value="Glycoside hydrolase/deacetylase"/>
    <property type="match status" value="1"/>
</dbReference>
<proteinExistence type="predicted"/>
<evidence type="ECO:0000313" key="5">
    <source>
        <dbReference type="EMBL" id="GAA1897399.1"/>
    </source>
</evidence>
<dbReference type="InterPro" id="IPR050248">
    <property type="entry name" value="Polysacc_deacetylase_ArnD"/>
</dbReference>
<evidence type="ECO:0000313" key="6">
    <source>
        <dbReference type="Proteomes" id="UP001501303"/>
    </source>
</evidence>
<dbReference type="Proteomes" id="UP001501303">
    <property type="component" value="Unassembled WGS sequence"/>
</dbReference>
<dbReference type="InterPro" id="IPR002509">
    <property type="entry name" value="NODB_dom"/>
</dbReference>
<evidence type="ECO:0000256" key="2">
    <source>
        <dbReference type="ARBA" id="ARBA00022801"/>
    </source>
</evidence>
<dbReference type="PANTHER" id="PTHR10587">
    <property type="entry name" value="GLYCOSYL TRANSFERASE-RELATED"/>
    <property type="match status" value="1"/>
</dbReference>
<evidence type="ECO:0000259" key="4">
    <source>
        <dbReference type="PROSITE" id="PS51677"/>
    </source>
</evidence>
<dbReference type="PANTHER" id="PTHR10587:SF133">
    <property type="entry name" value="CHITIN DEACETYLASE 1-RELATED"/>
    <property type="match status" value="1"/>
</dbReference>
<dbReference type="Gene3D" id="3.20.20.370">
    <property type="entry name" value="Glycoside hydrolase/deacetylase"/>
    <property type="match status" value="1"/>
</dbReference>
<reference evidence="5 6" key="1">
    <citation type="journal article" date="2019" name="Int. J. Syst. Evol. Microbiol.">
        <title>The Global Catalogue of Microorganisms (GCM) 10K type strain sequencing project: providing services to taxonomists for standard genome sequencing and annotation.</title>
        <authorList>
            <consortium name="The Broad Institute Genomics Platform"/>
            <consortium name="The Broad Institute Genome Sequencing Center for Infectious Disease"/>
            <person name="Wu L."/>
            <person name="Ma J."/>
        </authorList>
    </citation>
    <scope>NUCLEOTIDE SEQUENCE [LARGE SCALE GENOMIC DNA]</scope>
    <source>
        <strain evidence="5 6">JCM 13581</strain>
    </source>
</reference>
<keyword evidence="2" id="KW-0378">Hydrolase</keyword>
<gene>
    <name evidence="5" type="ORF">GCM10009716_04280</name>
</gene>
<feature type="region of interest" description="Disordered" evidence="3">
    <location>
        <begin position="28"/>
        <end position="99"/>
    </location>
</feature>
<keyword evidence="1" id="KW-0479">Metal-binding</keyword>
<dbReference type="Pfam" id="PF01522">
    <property type="entry name" value="Polysacc_deac_1"/>
    <property type="match status" value="1"/>
</dbReference>
<name>A0ABN2NRD4_9ACTN</name>
<sequence length="272" mass="28843">MRISRRVLLGAAGCLGLVAVNRALLGPGDGPEGPDPVPPAGAPGQASPADTAAYRLRPFAGTGSVPSAPGRPPTAVRRAAAKTLPGPGRRIALTFDDGPHPRHTPEVLEILRRYNAPATFFVIGENAAWNPDLLRAIADDGHVVANHSWSHPQLNLISRARVREELGRTSEVIEKVLGEPPRWARAPYGVWDRASLTICAELAMEPLGWSIDTNDWTRPGSGAISSAVLEGAHSGGIVLAHDGGGDRGQTVQALRHYLPRLRDRGFALVARA</sequence>
<organism evidence="5 6">
    <name type="scientific">Streptomyces sodiiphilus</name>
    <dbReference type="NCBI Taxonomy" id="226217"/>
    <lineage>
        <taxon>Bacteria</taxon>
        <taxon>Bacillati</taxon>
        <taxon>Actinomycetota</taxon>
        <taxon>Actinomycetes</taxon>
        <taxon>Kitasatosporales</taxon>
        <taxon>Streptomycetaceae</taxon>
        <taxon>Streptomyces</taxon>
    </lineage>
</organism>
<dbReference type="PROSITE" id="PS51677">
    <property type="entry name" value="NODB"/>
    <property type="match status" value="1"/>
</dbReference>
<evidence type="ECO:0000256" key="1">
    <source>
        <dbReference type="ARBA" id="ARBA00022723"/>
    </source>
</evidence>
<accession>A0ABN2NRD4</accession>
<feature type="domain" description="NodB homology" evidence="4">
    <location>
        <begin position="89"/>
        <end position="269"/>
    </location>
</feature>
<dbReference type="RefSeq" id="WP_344258342.1">
    <property type="nucleotide sequence ID" value="NZ_BAAAMJ010000004.1"/>
</dbReference>
<dbReference type="CDD" id="cd10917">
    <property type="entry name" value="CE4_NodB_like_6s_7s"/>
    <property type="match status" value="1"/>
</dbReference>
<keyword evidence="6" id="KW-1185">Reference proteome</keyword>
<evidence type="ECO:0000256" key="3">
    <source>
        <dbReference type="SAM" id="MobiDB-lite"/>
    </source>
</evidence>
<comment type="caution">
    <text evidence="5">The sequence shown here is derived from an EMBL/GenBank/DDBJ whole genome shotgun (WGS) entry which is preliminary data.</text>
</comment>